<comment type="caution">
    <text evidence="1">The sequence shown here is derived from an EMBL/GenBank/DDBJ whole genome shotgun (WGS) entry which is preliminary data.</text>
</comment>
<accession>A0A8H7AJT5</accession>
<dbReference type="EMBL" id="JAACFV010000030">
    <property type="protein sequence ID" value="KAF7510405.1"/>
    <property type="molecule type" value="Genomic_DNA"/>
</dbReference>
<keyword evidence="2" id="KW-1185">Reference proteome</keyword>
<evidence type="ECO:0000313" key="1">
    <source>
        <dbReference type="EMBL" id="KAF7510405.1"/>
    </source>
</evidence>
<proteinExistence type="predicted"/>
<gene>
    <name evidence="1" type="ORF">GJ744_006684</name>
</gene>
<reference evidence="1" key="1">
    <citation type="submission" date="2020-02" db="EMBL/GenBank/DDBJ databases">
        <authorList>
            <person name="Palmer J.M."/>
        </authorList>
    </citation>
    <scope>NUCLEOTIDE SEQUENCE</scope>
    <source>
        <strain evidence="1">EPUS1.4</strain>
        <tissue evidence="1">Thallus</tissue>
    </source>
</reference>
<organism evidence="1 2">
    <name type="scientific">Endocarpon pusillum</name>
    <dbReference type="NCBI Taxonomy" id="364733"/>
    <lineage>
        <taxon>Eukaryota</taxon>
        <taxon>Fungi</taxon>
        <taxon>Dikarya</taxon>
        <taxon>Ascomycota</taxon>
        <taxon>Pezizomycotina</taxon>
        <taxon>Eurotiomycetes</taxon>
        <taxon>Chaetothyriomycetidae</taxon>
        <taxon>Verrucariales</taxon>
        <taxon>Verrucariaceae</taxon>
        <taxon>Endocarpon</taxon>
    </lineage>
</organism>
<dbReference type="Proteomes" id="UP000606974">
    <property type="component" value="Unassembled WGS sequence"/>
</dbReference>
<protein>
    <submittedName>
        <fullName evidence="1">Uncharacterized protein</fullName>
    </submittedName>
</protein>
<name>A0A8H7AJT5_9EURO</name>
<dbReference type="AlphaFoldDB" id="A0A8H7AJT5"/>
<sequence length="55" mass="6374">MLTTAAEQLGRKHLLRINVYQHLPQSSNMGKSEMVELDIASTHQSSSEQRRLCYW</sequence>
<evidence type="ECO:0000313" key="2">
    <source>
        <dbReference type="Proteomes" id="UP000606974"/>
    </source>
</evidence>